<dbReference type="Pfam" id="PF04167">
    <property type="entry name" value="DUF402"/>
    <property type="match status" value="1"/>
</dbReference>
<evidence type="ECO:0000313" key="2">
    <source>
        <dbReference type="EMBL" id="GAA2137593.1"/>
    </source>
</evidence>
<protein>
    <recommendedName>
        <fullName evidence="1">DUF402 domain-containing protein</fullName>
    </recommendedName>
</protein>
<evidence type="ECO:0000313" key="3">
    <source>
        <dbReference type="Proteomes" id="UP001422759"/>
    </source>
</evidence>
<dbReference type="EMBL" id="BAAANT010000007">
    <property type="protein sequence ID" value="GAA2137593.1"/>
    <property type="molecule type" value="Genomic_DNA"/>
</dbReference>
<gene>
    <name evidence="2" type="ORF">GCM10009760_18260</name>
</gene>
<dbReference type="Gene3D" id="2.40.380.10">
    <property type="entry name" value="FomD-like"/>
    <property type="match status" value="1"/>
</dbReference>
<reference evidence="2 3" key="1">
    <citation type="journal article" date="2019" name="Int. J. Syst. Evol. Microbiol.">
        <title>The Global Catalogue of Microorganisms (GCM) 10K type strain sequencing project: providing services to taxonomists for standard genome sequencing and annotation.</title>
        <authorList>
            <consortium name="The Broad Institute Genomics Platform"/>
            <consortium name="The Broad Institute Genome Sequencing Center for Infectious Disease"/>
            <person name="Wu L."/>
            <person name="Ma J."/>
        </authorList>
    </citation>
    <scope>NUCLEOTIDE SEQUENCE [LARGE SCALE GENOMIC DNA]</scope>
    <source>
        <strain evidence="2 3">JCM 14560</strain>
    </source>
</reference>
<keyword evidence="3" id="KW-1185">Reference proteome</keyword>
<name>A0ABN2Z6M5_9ACTN</name>
<dbReference type="InterPro" id="IPR007295">
    <property type="entry name" value="DUF402"/>
</dbReference>
<dbReference type="Proteomes" id="UP001422759">
    <property type="component" value="Unassembled WGS sequence"/>
</dbReference>
<comment type="caution">
    <text evidence="2">The sequence shown here is derived from an EMBL/GenBank/DDBJ whole genome shotgun (WGS) entry which is preliminary data.</text>
</comment>
<evidence type="ECO:0000259" key="1">
    <source>
        <dbReference type="Pfam" id="PF04167"/>
    </source>
</evidence>
<accession>A0ABN2Z6M5</accession>
<dbReference type="SUPFAM" id="SSF159234">
    <property type="entry name" value="FomD-like"/>
    <property type="match status" value="1"/>
</dbReference>
<feature type="domain" description="DUF402" evidence="1">
    <location>
        <begin position="67"/>
        <end position="128"/>
    </location>
</feature>
<proteinExistence type="predicted"/>
<dbReference type="InterPro" id="IPR035930">
    <property type="entry name" value="FomD-like_sf"/>
</dbReference>
<dbReference type="RefSeq" id="WP_344462675.1">
    <property type="nucleotide sequence ID" value="NZ_BAAANT010000007.1"/>
</dbReference>
<organism evidence="2 3">
    <name type="scientific">Kitasatospora kazusensis</name>
    <dbReference type="NCBI Taxonomy" id="407974"/>
    <lineage>
        <taxon>Bacteria</taxon>
        <taxon>Bacillati</taxon>
        <taxon>Actinomycetota</taxon>
        <taxon>Actinomycetes</taxon>
        <taxon>Kitasatosporales</taxon>
        <taxon>Streptomycetaceae</taxon>
        <taxon>Kitasatospora</taxon>
    </lineage>
</organism>
<sequence length="176" mass="20036">MTEPTLSPGQPVTVLRDGRMQAAGVRRGDVVAYDWGFEHGGRRHVQRSFVLLDHGVQIDQPAVFPAEQQGWWYCDLVTVVDDGHLLRVDDMWIDAIVGPPDHPYRVLDLDEYAAAMSAGRLSPADAADGLIRWQRFLDRRLNRRHDVTRSWPDFPPAGVEEMLTVELPRKWALLED</sequence>